<protein>
    <submittedName>
        <fullName evidence="1">Uncharacterized protein</fullName>
    </submittedName>
</protein>
<organism evidence="1 2">
    <name type="scientific">Smallanthus sonchifolius</name>
    <dbReference type="NCBI Taxonomy" id="185202"/>
    <lineage>
        <taxon>Eukaryota</taxon>
        <taxon>Viridiplantae</taxon>
        <taxon>Streptophyta</taxon>
        <taxon>Embryophyta</taxon>
        <taxon>Tracheophyta</taxon>
        <taxon>Spermatophyta</taxon>
        <taxon>Magnoliopsida</taxon>
        <taxon>eudicotyledons</taxon>
        <taxon>Gunneridae</taxon>
        <taxon>Pentapetalae</taxon>
        <taxon>asterids</taxon>
        <taxon>campanulids</taxon>
        <taxon>Asterales</taxon>
        <taxon>Asteraceae</taxon>
        <taxon>Asteroideae</taxon>
        <taxon>Heliantheae alliance</taxon>
        <taxon>Millerieae</taxon>
        <taxon>Smallanthus</taxon>
    </lineage>
</organism>
<name>A0ACB9ISI0_9ASTR</name>
<accession>A0ACB9ISI0</accession>
<evidence type="ECO:0000313" key="1">
    <source>
        <dbReference type="EMBL" id="KAI3810628.1"/>
    </source>
</evidence>
<sequence>MELAEKVLKLTSSKRSFSKVGDVAASGDAGSSLQDGDEASNKKARVEPVESKGDTPELAAPVAGAIFEQSTVRLTSGGGLLRSGARRSFLASASLGGQLEFYFGTAMLRGL</sequence>
<keyword evidence="2" id="KW-1185">Reference proteome</keyword>
<gene>
    <name evidence="1" type="ORF">L1987_20249</name>
</gene>
<proteinExistence type="predicted"/>
<reference evidence="1 2" key="2">
    <citation type="journal article" date="2022" name="Mol. Ecol. Resour.">
        <title>The genomes of chicory, endive, great burdock and yacon provide insights into Asteraceae paleo-polyploidization history and plant inulin production.</title>
        <authorList>
            <person name="Fan W."/>
            <person name="Wang S."/>
            <person name="Wang H."/>
            <person name="Wang A."/>
            <person name="Jiang F."/>
            <person name="Liu H."/>
            <person name="Zhao H."/>
            <person name="Xu D."/>
            <person name="Zhang Y."/>
        </authorList>
    </citation>
    <scope>NUCLEOTIDE SEQUENCE [LARGE SCALE GENOMIC DNA]</scope>
    <source>
        <strain evidence="2">cv. Yunnan</strain>
        <tissue evidence="1">Leaves</tissue>
    </source>
</reference>
<evidence type="ECO:0000313" key="2">
    <source>
        <dbReference type="Proteomes" id="UP001056120"/>
    </source>
</evidence>
<comment type="caution">
    <text evidence="1">The sequence shown here is derived from an EMBL/GenBank/DDBJ whole genome shotgun (WGS) entry which is preliminary data.</text>
</comment>
<dbReference type="Proteomes" id="UP001056120">
    <property type="component" value="Linkage Group LG07"/>
</dbReference>
<reference evidence="2" key="1">
    <citation type="journal article" date="2022" name="Mol. Ecol. Resour.">
        <title>The genomes of chicory, endive, great burdock and yacon provide insights into Asteraceae palaeo-polyploidization history and plant inulin production.</title>
        <authorList>
            <person name="Fan W."/>
            <person name="Wang S."/>
            <person name="Wang H."/>
            <person name="Wang A."/>
            <person name="Jiang F."/>
            <person name="Liu H."/>
            <person name="Zhao H."/>
            <person name="Xu D."/>
            <person name="Zhang Y."/>
        </authorList>
    </citation>
    <scope>NUCLEOTIDE SEQUENCE [LARGE SCALE GENOMIC DNA]</scope>
    <source>
        <strain evidence="2">cv. Yunnan</strain>
    </source>
</reference>
<dbReference type="EMBL" id="CM042024">
    <property type="protein sequence ID" value="KAI3810628.1"/>
    <property type="molecule type" value="Genomic_DNA"/>
</dbReference>